<dbReference type="PANTHER" id="PTHR45138">
    <property type="entry name" value="REGULATORY COMPONENTS OF SENSORY TRANSDUCTION SYSTEM"/>
    <property type="match status" value="1"/>
</dbReference>
<dbReference type="CDD" id="cd01949">
    <property type="entry name" value="GGDEF"/>
    <property type="match status" value="1"/>
</dbReference>
<dbReference type="AlphaFoldDB" id="A0A174IWM9"/>
<feature type="domain" description="GGDEF" evidence="2">
    <location>
        <begin position="528"/>
        <end position="655"/>
    </location>
</feature>
<organism evidence="3 4">
    <name type="scientific">Hungatella hathewayi</name>
    <dbReference type="NCBI Taxonomy" id="154046"/>
    <lineage>
        <taxon>Bacteria</taxon>
        <taxon>Bacillati</taxon>
        <taxon>Bacillota</taxon>
        <taxon>Clostridia</taxon>
        <taxon>Lachnospirales</taxon>
        <taxon>Lachnospiraceae</taxon>
        <taxon>Hungatella</taxon>
    </lineage>
</organism>
<proteinExistence type="predicted"/>
<dbReference type="SMART" id="SM00267">
    <property type="entry name" value="GGDEF"/>
    <property type="match status" value="1"/>
</dbReference>
<evidence type="ECO:0000313" key="4">
    <source>
        <dbReference type="Proteomes" id="UP000095651"/>
    </source>
</evidence>
<dbReference type="NCBIfam" id="TIGR00254">
    <property type="entry name" value="GGDEF"/>
    <property type="match status" value="1"/>
</dbReference>
<dbReference type="RefSeq" id="WP_055658373.1">
    <property type="nucleotide sequence ID" value="NZ_CABIXC010000014.1"/>
</dbReference>
<dbReference type="Gene3D" id="3.30.450.20">
    <property type="entry name" value="PAS domain"/>
    <property type="match status" value="1"/>
</dbReference>
<dbReference type="GO" id="GO:0052621">
    <property type="term" value="F:diguanylate cyclase activity"/>
    <property type="evidence" value="ECO:0007669"/>
    <property type="project" value="UniProtKB-EC"/>
</dbReference>
<dbReference type="EMBL" id="CYZE01000014">
    <property type="protein sequence ID" value="CUO91804.1"/>
    <property type="molecule type" value="Genomic_DNA"/>
</dbReference>
<keyword evidence="1" id="KW-0812">Transmembrane</keyword>
<dbReference type="EC" id="2.7.7.65" evidence="3"/>
<accession>A0A174IWM9</accession>
<keyword evidence="3" id="KW-0548">Nucleotidyltransferase</keyword>
<dbReference type="PANTHER" id="PTHR45138:SF9">
    <property type="entry name" value="DIGUANYLATE CYCLASE DGCM-RELATED"/>
    <property type="match status" value="1"/>
</dbReference>
<dbReference type="Gene3D" id="3.30.70.270">
    <property type="match status" value="1"/>
</dbReference>
<keyword evidence="1" id="KW-0472">Membrane</keyword>
<sequence length="655" mass="74069">MNKKVRSDSIAFKLALTFVVSVVIQSLLMTALLSLGGVIGQSRENAYQIFSEKVKNRAVTIEGEMKNVWTNFELYTDELSRYFAEAERDENGELLEKEELLKAAAPTVLNALYYTKTTGAFLILDRGDDENGSYPALYFRNANPNRVDERNSNTYLLAGPWDVAQETQVVTDAAWKYQLELTDANRAFYEKPFSSIGLAGDEKLLGYWCPPFRLYDGGEEVVTYSIPLVDQRGRAVGVFGVEISLNYLYKYLPPSDLMAVDSYGYVVGIQTGENGEIRPLVTHGALQKRILQGASPMELKAKDAENGIFQLENHNGNEVIYACLKEMGMYYNNTPFSGEEWYLIGLMDEDALLRYPHRIQEILVYSFLISLCAGAGIAVLISRWFTRYSRLLELSEVPVGVYEMGSKGNKVYMTNQVPRLLGLSKEQERAFCRSQDEFQAFLKKICEKPTEDENVFCLERPEGKRWIRLTFREDDGKKSGVVEDVTEETLKTQSLRAENDLDGLTRVLNRKAFERRQQKWDGLLRLGKPLAILMFDLNCLKRVNDQFGHETGDKYIRFSARAISGALKDAWIYRIGGDEFAAVLEGVPENSIEECCRLSAGQVEAYGKENGFEAGIAWGYAISASDSAETFGDLLSRADHNMYEMKKQMKNIDKS</sequence>
<keyword evidence="3" id="KW-0808">Transferase</keyword>
<protein>
    <submittedName>
        <fullName evidence="3">Diguanylate cyclase/phosphodiesterase</fullName>
        <ecNumber evidence="3">2.7.7.65</ecNumber>
    </submittedName>
</protein>
<dbReference type="SUPFAM" id="SSF55073">
    <property type="entry name" value="Nucleotide cyclase"/>
    <property type="match status" value="1"/>
</dbReference>
<dbReference type="Pfam" id="PF00990">
    <property type="entry name" value="GGDEF"/>
    <property type="match status" value="1"/>
</dbReference>
<evidence type="ECO:0000259" key="2">
    <source>
        <dbReference type="PROSITE" id="PS50887"/>
    </source>
</evidence>
<dbReference type="PROSITE" id="PS50887">
    <property type="entry name" value="GGDEF"/>
    <property type="match status" value="1"/>
</dbReference>
<gene>
    <name evidence="3" type="primary">dosC_4</name>
    <name evidence="3" type="ORF">ERS852407_04396</name>
</gene>
<reference evidence="3 4" key="1">
    <citation type="submission" date="2015-09" db="EMBL/GenBank/DDBJ databases">
        <authorList>
            <consortium name="Pathogen Informatics"/>
        </authorList>
    </citation>
    <scope>NUCLEOTIDE SEQUENCE [LARGE SCALE GENOMIC DNA]</scope>
    <source>
        <strain evidence="3 4">2789STDY5608850</strain>
    </source>
</reference>
<dbReference type="InterPro" id="IPR043128">
    <property type="entry name" value="Rev_trsase/Diguanyl_cyclase"/>
</dbReference>
<feature type="transmembrane region" description="Helical" evidence="1">
    <location>
        <begin position="12"/>
        <end position="39"/>
    </location>
</feature>
<name>A0A174IWM9_9FIRM</name>
<feature type="transmembrane region" description="Helical" evidence="1">
    <location>
        <begin position="362"/>
        <end position="381"/>
    </location>
</feature>
<evidence type="ECO:0000256" key="1">
    <source>
        <dbReference type="SAM" id="Phobius"/>
    </source>
</evidence>
<dbReference type="InterPro" id="IPR050469">
    <property type="entry name" value="Diguanylate_Cyclase"/>
</dbReference>
<evidence type="ECO:0000313" key="3">
    <source>
        <dbReference type="EMBL" id="CUO91804.1"/>
    </source>
</evidence>
<dbReference type="CDD" id="cd18773">
    <property type="entry name" value="PDC1_HK_sensor"/>
    <property type="match status" value="1"/>
</dbReference>
<dbReference type="Proteomes" id="UP000095651">
    <property type="component" value="Unassembled WGS sequence"/>
</dbReference>
<dbReference type="InterPro" id="IPR029787">
    <property type="entry name" value="Nucleotide_cyclase"/>
</dbReference>
<dbReference type="InterPro" id="IPR000160">
    <property type="entry name" value="GGDEF_dom"/>
</dbReference>
<keyword evidence="1" id="KW-1133">Transmembrane helix</keyword>